<proteinExistence type="predicted"/>
<dbReference type="GeneID" id="96868511"/>
<dbReference type="RefSeq" id="WP_249461929.1">
    <property type="nucleotide sequence ID" value="NZ_CP094619.1"/>
</dbReference>
<evidence type="ECO:0000313" key="1">
    <source>
        <dbReference type="EMBL" id="UQN37290.1"/>
    </source>
</evidence>
<sequence>MSPTPCTKNTDLNEVIEKYANDLKEQAHTIGTHGMSEQDFYQSGIFRGAIEKIRGTFSATMAEKWNFAGAILNYMQDEGYIAEWESTGGQNRHDYVVTLNDQRLAAIELKGCLDGNNTNIFERPPHVQEFIIWSICSNEASDPRHNAWSGIHTRLSAEIISKSQQVDGLILSDWLCGTICRPCPKLLGDGPDAPTEVGRYRIPPPCIYIFPSTIPSPRNNPSPVVPNISEVGILKAFHDAFGGSDRHINTVNFEVSHQGPETVRSTVIRRDGQIVRQSARPTPIRRT</sequence>
<organism evidence="1 2">
    <name type="scientific">Alcaligenes aquatilis</name>
    <dbReference type="NCBI Taxonomy" id="323284"/>
    <lineage>
        <taxon>Bacteria</taxon>
        <taxon>Pseudomonadati</taxon>
        <taxon>Pseudomonadota</taxon>
        <taxon>Betaproteobacteria</taxon>
        <taxon>Burkholderiales</taxon>
        <taxon>Alcaligenaceae</taxon>
        <taxon>Alcaligenes</taxon>
    </lineage>
</organism>
<protein>
    <recommendedName>
        <fullName evidence="3">Restriction endonuclease</fullName>
    </recommendedName>
</protein>
<reference evidence="1 2" key="1">
    <citation type="journal article" date="2022" name="Int. J. Syst. Evol. Microbiol.">
        <title>Characterization of Alcaligenes aquatilis as a novel member of heterotrophic nitrifier-aerobic denitrifier and its performance in treating piggery wastewater.</title>
        <authorList>
            <person name="Cao X."/>
            <person name="Zhao B."/>
            <person name="Wu Y."/>
            <person name="Huang J."/>
            <person name="Wang H."/>
            <person name="Sun X."/>
            <person name="Li S."/>
        </authorList>
    </citation>
    <scope>NUCLEOTIDE SEQUENCE [LARGE SCALE GENOMIC DNA]</scope>
    <source>
        <strain evidence="1 2">AS1</strain>
    </source>
</reference>
<evidence type="ECO:0008006" key="3">
    <source>
        <dbReference type="Google" id="ProtNLM"/>
    </source>
</evidence>
<keyword evidence="2" id="KW-1185">Reference proteome</keyword>
<name>A0ABY4NJQ4_9BURK</name>
<accession>A0ABY4NJQ4</accession>
<dbReference type="Proteomes" id="UP000831759">
    <property type="component" value="Chromosome"/>
</dbReference>
<evidence type="ECO:0000313" key="2">
    <source>
        <dbReference type="Proteomes" id="UP000831759"/>
    </source>
</evidence>
<dbReference type="EMBL" id="CP094619">
    <property type="protein sequence ID" value="UQN37290.1"/>
    <property type="molecule type" value="Genomic_DNA"/>
</dbReference>
<gene>
    <name evidence="1" type="ORF">MTR80_06185</name>
</gene>